<comment type="similarity">
    <text evidence="1">Belongs to the RelB/DinJ antitoxin family.</text>
</comment>
<reference evidence="3 4" key="1">
    <citation type="submission" date="2013-06" db="EMBL/GenBank/DDBJ databases">
        <authorList>
            <person name="Weinstock G."/>
            <person name="Sodergren E."/>
            <person name="Clifton S."/>
            <person name="Fulton L."/>
            <person name="Fulton B."/>
            <person name="Courtney L."/>
            <person name="Fronick C."/>
            <person name="Harrison M."/>
            <person name="Strong C."/>
            <person name="Farmer C."/>
            <person name="Delahaunty K."/>
            <person name="Markovic C."/>
            <person name="Hall O."/>
            <person name="Minx P."/>
            <person name="Tomlinson C."/>
            <person name="Mitreva M."/>
            <person name="Nelson J."/>
            <person name="Hou S."/>
            <person name="Wollam A."/>
            <person name="Pepin K.H."/>
            <person name="Johnson M."/>
            <person name="Bhonagiri V."/>
            <person name="Nash W.E."/>
            <person name="Warren W."/>
            <person name="Chinwalla A."/>
            <person name="Mardis E.R."/>
            <person name="Wilson R.K."/>
        </authorList>
    </citation>
    <scope>NUCLEOTIDE SEQUENCE [LARGE SCALE GENOMIC DNA]</scope>
    <source>
        <strain evidence="3 4">ATCC 51271</strain>
    </source>
</reference>
<dbReference type="Pfam" id="PF04221">
    <property type="entry name" value="RelB"/>
    <property type="match status" value="1"/>
</dbReference>
<dbReference type="AlphaFoldDB" id="V2Y2W3"/>
<evidence type="ECO:0000313" key="4">
    <source>
        <dbReference type="Proteomes" id="UP000018227"/>
    </source>
</evidence>
<organism evidence="3 4">
    <name type="scientific">Catonella morbi ATCC 51271</name>
    <dbReference type="NCBI Taxonomy" id="592026"/>
    <lineage>
        <taxon>Bacteria</taxon>
        <taxon>Bacillati</taxon>
        <taxon>Bacillota</taxon>
        <taxon>Clostridia</taxon>
        <taxon>Lachnospirales</taxon>
        <taxon>Lachnospiraceae</taxon>
        <taxon>Catonella</taxon>
    </lineage>
</organism>
<sequence>MERSDNMTQISLRVDEEVKRNAEKTFNEIGLSMSTAINIFLKKVARENRIPFELSADPFYSRENMAELERRINSVRSGESTLKEHELIEVD</sequence>
<dbReference type="InterPro" id="IPR013321">
    <property type="entry name" value="Arc_rbn_hlx_hlx"/>
</dbReference>
<evidence type="ECO:0000313" key="3">
    <source>
        <dbReference type="EMBL" id="ESL02041.1"/>
    </source>
</evidence>
<dbReference type="PANTHER" id="PTHR38781:SF1">
    <property type="entry name" value="ANTITOXIN DINJ-RELATED"/>
    <property type="match status" value="1"/>
</dbReference>
<dbReference type="GO" id="GO:0006355">
    <property type="term" value="P:regulation of DNA-templated transcription"/>
    <property type="evidence" value="ECO:0007669"/>
    <property type="project" value="InterPro"/>
</dbReference>
<proteinExistence type="inferred from homology"/>
<protein>
    <submittedName>
        <fullName evidence="3">Addiction module antitoxin, RelB/DinJ family</fullName>
    </submittedName>
</protein>
<dbReference type="GO" id="GO:0006351">
    <property type="term" value="P:DNA-templated transcription"/>
    <property type="evidence" value="ECO:0007669"/>
    <property type="project" value="TreeGrafter"/>
</dbReference>
<keyword evidence="2" id="KW-1277">Toxin-antitoxin system</keyword>
<evidence type="ECO:0000256" key="1">
    <source>
        <dbReference type="ARBA" id="ARBA00010562"/>
    </source>
</evidence>
<name>V2Y2W3_9FIRM</name>
<dbReference type="PANTHER" id="PTHR38781">
    <property type="entry name" value="ANTITOXIN DINJ-RELATED"/>
    <property type="match status" value="1"/>
</dbReference>
<accession>V2Y2W3</accession>
<dbReference type="EMBL" id="ACIL03000017">
    <property type="protein sequence ID" value="ESL02041.1"/>
    <property type="molecule type" value="Genomic_DNA"/>
</dbReference>
<keyword evidence="4" id="KW-1185">Reference proteome</keyword>
<comment type="caution">
    <text evidence="3">The sequence shown here is derived from an EMBL/GenBank/DDBJ whole genome shotgun (WGS) entry which is preliminary data.</text>
</comment>
<dbReference type="STRING" id="592026.GCWU0000282_002860"/>
<dbReference type="eggNOG" id="COG3077">
    <property type="taxonomic scope" value="Bacteria"/>
</dbReference>
<dbReference type="Gene3D" id="1.10.1220.10">
    <property type="entry name" value="Met repressor-like"/>
    <property type="match status" value="1"/>
</dbReference>
<evidence type="ECO:0000256" key="2">
    <source>
        <dbReference type="ARBA" id="ARBA00022649"/>
    </source>
</evidence>
<dbReference type="Proteomes" id="UP000018227">
    <property type="component" value="Unassembled WGS sequence"/>
</dbReference>
<dbReference type="NCBIfam" id="TIGR02384">
    <property type="entry name" value="RelB_DinJ"/>
    <property type="match status" value="1"/>
</dbReference>
<gene>
    <name evidence="3" type="ORF">GCWU0000282_002860</name>
</gene>
<dbReference type="HOGENOM" id="CLU_154558_16_1_9"/>
<dbReference type="InterPro" id="IPR007337">
    <property type="entry name" value="RelB/DinJ"/>
</dbReference>